<accession>A0ABS4HV24</accession>
<reference evidence="1 2" key="1">
    <citation type="submission" date="2021-03" db="EMBL/GenBank/DDBJ databases">
        <title>Genomic Encyclopedia of Type Strains, Phase IV (KMG-IV): sequencing the most valuable type-strain genomes for metagenomic binning, comparative biology and taxonomic classification.</title>
        <authorList>
            <person name="Goeker M."/>
        </authorList>
    </citation>
    <scope>NUCLEOTIDE SEQUENCE [LARGE SCALE GENOMIC DNA]</scope>
    <source>
        <strain evidence="1 2">DSM 24950</strain>
    </source>
</reference>
<protein>
    <submittedName>
        <fullName evidence="1">Uncharacterized protein</fullName>
    </submittedName>
</protein>
<dbReference type="RefSeq" id="WP_167053610.1">
    <property type="nucleotide sequence ID" value="NZ_JAAOZR010000006.1"/>
</dbReference>
<comment type="caution">
    <text evidence="1">The sequence shown here is derived from an EMBL/GenBank/DDBJ whole genome shotgun (WGS) entry which is preliminary data.</text>
</comment>
<dbReference type="Proteomes" id="UP001519344">
    <property type="component" value="Unassembled WGS sequence"/>
</dbReference>
<keyword evidence="2" id="KW-1185">Reference proteome</keyword>
<name>A0ABS4HV24_9BACL</name>
<evidence type="ECO:0000313" key="1">
    <source>
        <dbReference type="EMBL" id="MBP1962076.1"/>
    </source>
</evidence>
<proteinExistence type="predicted"/>
<organism evidence="1 2">
    <name type="scientific">Paenibacillus aceris</name>
    <dbReference type="NCBI Taxonomy" id="869555"/>
    <lineage>
        <taxon>Bacteria</taxon>
        <taxon>Bacillati</taxon>
        <taxon>Bacillota</taxon>
        <taxon>Bacilli</taxon>
        <taxon>Bacillales</taxon>
        <taxon>Paenibacillaceae</taxon>
        <taxon>Paenibacillus</taxon>
    </lineage>
</organism>
<sequence length="101" mass="11660">MNMVYSRGLGLYRVFYIYQNERNSKMPKYANASAEATEFLRQKTGSSVLECFTYIDPECADESFFVVKTSNKVIHVSFSEISFEASSYQSLLEGLYRAIYE</sequence>
<dbReference type="EMBL" id="JAGGKV010000002">
    <property type="protein sequence ID" value="MBP1962076.1"/>
    <property type="molecule type" value="Genomic_DNA"/>
</dbReference>
<evidence type="ECO:0000313" key="2">
    <source>
        <dbReference type="Proteomes" id="UP001519344"/>
    </source>
</evidence>
<gene>
    <name evidence="1" type="ORF">J2Z65_001274</name>
</gene>